<evidence type="ECO:0000256" key="9">
    <source>
        <dbReference type="ARBA" id="ARBA00022475"/>
    </source>
</evidence>
<feature type="active site" evidence="39">
    <location>
        <position position="360"/>
    </location>
</feature>
<evidence type="ECO:0000256" key="18">
    <source>
        <dbReference type="ARBA" id="ARBA00023134"/>
    </source>
</evidence>
<keyword evidence="14 40" id="KW-0479">Metal-binding</keyword>
<dbReference type="GO" id="GO:0008233">
    <property type="term" value="F:peptidase activity"/>
    <property type="evidence" value="ECO:0007669"/>
    <property type="project" value="UniProtKB-KW"/>
</dbReference>
<evidence type="ECO:0000256" key="26">
    <source>
        <dbReference type="ARBA" id="ARBA00040561"/>
    </source>
</evidence>
<evidence type="ECO:0000256" key="2">
    <source>
        <dbReference type="ARBA" id="ARBA00004173"/>
    </source>
</evidence>
<dbReference type="GO" id="GO:0005739">
    <property type="term" value="C:mitochondrion"/>
    <property type="evidence" value="ECO:0007669"/>
    <property type="project" value="UniProtKB-SubCell"/>
</dbReference>
<evidence type="ECO:0000256" key="25">
    <source>
        <dbReference type="ARBA" id="ARBA00039019"/>
    </source>
</evidence>
<keyword evidence="11" id="KW-0272">Extracellular matrix</keyword>
<feature type="binding site" evidence="40">
    <location>
        <position position="449"/>
    </location>
    <ligand>
        <name>Ca(2+)</name>
        <dbReference type="ChEBI" id="CHEBI:29108"/>
    </ligand>
</feature>
<evidence type="ECO:0000256" key="8">
    <source>
        <dbReference type="ARBA" id="ARBA00022454"/>
    </source>
</evidence>
<dbReference type="PANTHER" id="PTHR11590">
    <property type="entry name" value="PROTEIN-GLUTAMINE GAMMA-GLUTAMYLTRANSFERASE"/>
    <property type="match status" value="1"/>
</dbReference>
<evidence type="ECO:0000256" key="17">
    <source>
        <dbReference type="ARBA" id="ARBA00023128"/>
    </source>
</evidence>
<evidence type="ECO:0000256" key="21">
    <source>
        <dbReference type="ARBA" id="ARBA00023315"/>
    </source>
</evidence>
<comment type="catalytic activity">
    <reaction evidence="36">
        <text>L-glutaminyl-[protein] + histamine = 5-histaminyl-L-glutamyl-[protein] + NH4(+)</text>
        <dbReference type="Rhea" id="RHEA:66564"/>
        <dbReference type="Rhea" id="RHEA-COMP:10207"/>
        <dbReference type="Rhea" id="RHEA-COMP:17056"/>
        <dbReference type="ChEBI" id="CHEBI:28938"/>
        <dbReference type="ChEBI" id="CHEBI:30011"/>
        <dbReference type="ChEBI" id="CHEBI:58432"/>
        <dbReference type="ChEBI" id="CHEBI:167179"/>
    </reaction>
    <physiologicalReaction direction="left-to-right" evidence="36">
        <dbReference type="Rhea" id="RHEA:66565"/>
    </physiologicalReaction>
</comment>
<proteinExistence type="inferred from homology"/>
<keyword evidence="10" id="KW-0964">Secreted</keyword>
<dbReference type="PANTHER" id="PTHR11590:SF6">
    <property type="entry name" value="PROTEIN-GLUTAMINE GAMMA-GLUTAMYLTRANSFERASE 2"/>
    <property type="match status" value="1"/>
</dbReference>
<sequence>FVPDFKVDLHCEENNKAHNTDEISVKRLIVRRGKSFILTFCVDLKSFQCLSKRQNEMKIIFLICNGPGPQASQSLKTKAVFEILPANAAGIGWNARVQAKSSSSVTVAVSSPEDACIGEYSLSVKRGSSSRSIGKFVLLFNPWCEADWTYLPQERERQEYVLNEHGIVYRGQSNGIQPMPWTFGQFEEDVMDICLRLLDVNPKCLRNAKEDCSARCNPIYVSRVLSAMVNAADDKGVLEGKWDGNYCDGVAPMCWSDSVAILRRWDQRNCNCVKYGQCWVFAAVLCTTLRCLGIPCRVVTNFESAHDTDGNLTVDHYCYDLGVTPNAKDSVWNFHVWVEAWMRRPDLSQSSQYDGWQVVDPTPQERSDGTYCCGPAPVKAILEGHTNLKYDVPFVFAEVNADIVTWRMNSDGTKTRMFSDTKEVGQNISTKAVGSYERMDITRNYKYPEGSAKERQVFEEAVRRCQRLTIRGGISDVSPATPDVSVKIVEVGQSINGKDLDLSLSLRSDQSKPLTLKIQLNARAVLYTGFSISNVWSKAFEVKLIPFSQYGTCLHGADGIKVTAVVSDIGGSEAMYGAEKTIVPKMPSLTITVSTSFLYHSIPSLLSAILNGKHSKLHTVLHPNDIFPQIMFASYRTTCFSFIPQMYNAAFILYVLL</sequence>
<organism evidence="42 43">
    <name type="scientific">Scleropages formosus</name>
    <name type="common">Asian bonytongue</name>
    <name type="synonym">Osteoglossum formosum</name>
    <dbReference type="NCBI Taxonomy" id="113540"/>
    <lineage>
        <taxon>Eukaryota</taxon>
        <taxon>Metazoa</taxon>
        <taxon>Chordata</taxon>
        <taxon>Craniata</taxon>
        <taxon>Vertebrata</taxon>
        <taxon>Euteleostomi</taxon>
        <taxon>Actinopterygii</taxon>
        <taxon>Neopterygii</taxon>
        <taxon>Teleostei</taxon>
        <taxon>Osteoglossocephala</taxon>
        <taxon>Osteoglossomorpha</taxon>
        <taxon>Osteoglossiformes</taxon>
        <taxon>Osteoglossidae</taxon>
        <taxon>Scleropages</taxon>
    </lineage>
</organism>
<evidence type="ECO:0000256" key="29">
    <source>
        <dbReference type="ARBA" id="ARBA00042099"/>
    </source>
</evidence>
<keyword evidence="12" id="KW-0378">Hydrolase</keyword>
<evidence type="ECO:0000256" key="38">
    <source>
        <dbReference type="ARBA" id="ARBA00048365"/>
    </source>
</evidence>
<evidence type="ECO:0000256" key="34">
    <source>
        <dbReference type="ARBA" id="ARBA00043138"/>
    </source>
</evidence>
<evidence type="ECO:0000256" key="12">
    <source>
        <dbReference type="ARBA" id="ARBA00022670"/>
    </source>
</evidence>
<dbReference type="GO" id="GO:0006508">
    <property type="term" value="P:proteolysis"/>
    <property type="evidence" value="ECO:0007669"/>
    <property type="project" value="UniProtKB-KW"/>
</dbReference>
<dbReference type="FunFam" id="3.90.260.10:FF:000001">
    <property type="entry name" value="Protein-glutamine gamma-glutamyltransferase 2"/>
    <property type="match status" value="1"/>
</dbReference>
<keyword evidence="15" id="KW-0547">Nucleotide-binding</keyword>
<evidence type="ECO:0000256" key="27">
    <source>
        <dbReference type="ARBA" id="ARBA00041650"/>
    </source>
</evidence>
<dbReference type="PIRSF" id="PIRSF000459">
    <property type="entry name" value="TGM_EBP42"/>
    <property type="match status" value="1"/>
</dbReference>
<evidence type="ECO:0000256" key="28">
    <source>
        <dbReference type="ARBA" id="ARBA00041677"/>
    </source>
</evidence>
<evidence type="ECO:0000256" key="40">
    <source>
        <dbReference type="PIRSR" id="PIRSR000459-2"/>
    </source>
</evidence>
<evidence type="ECO:0000256" key="39">
    <source>
        <dbReference type="PIRSR" id="PIRSR000459-1"/>
    </source>
</evidence>
<dbReference type="Pfam" id="PF00868">
    <property type="entry name" value="Transglut_N"/>
    <property type="match status" value="1"/>
</dbReference>
<evidence type="ECO:0000256" key="36">
    <source>
        <dbReference type="ARBA" id="ARBA00047876"/>
    </source>
</evidence>
<dbReference type="GO" id="GO:0046872">
    <property type="term" value="F:metal ion binding"/>
    <property type="evidence" value="ECO:0007669"/>
    <property type="project" value="UniProtKB-KW"/>
</dbReference>
<evidence type="ECO:0000256" key="30">
    <source>
        <dbReference type="ARBA" id="ARBA00042105"/>
    </source>
</evidence>
<dbReference type="GO" id="GO:0050568">
    <property type="term" value="F:protein-glutamine glutaminase activity"/>
    <property type="evidence" value="ECO:0007669"/>
    <property type="project" value="UniProtKB-EC"/>
</dbReference>
<comment type="catalytic activity">
    <reaction evidence="23">
        <text>L-glutaminyl-[protein] + serotonin = 5-serotonyl-L-glutamyl-[protein] + NH4(+)</text>
        <dbReference type="Rhea" id="RHEA:66552"/>
        <dbReference type="Rhea" id="RHEA-COMP:10207"/>
        <dbReference type="Rhea" id="RHEA-COMP:17052"/>
        <dbReference type="ChEBI" id="CHEBI:28938"/>
        <dbReference type="ChEBI" id="CHEBI:30011"/>
        <dbReference type="ChEBI" id="CHEBI:167174"/>
        <dbReference type="ChEBI" id="CHEBI:350546"/>
    </reaction>
    <physiologicalReaction direction="left-to-right" evidence="23">
        <dbReference type="Rhea" id="RHEA:66553"/>
    </physiologicalReaction>
</comment>
<evidence type="ECO:0000256" key="4">
    <source>
        <dbReference type="ARBA" id="ARBA00004286"/>
    </source>
</evidence>
<comment type="catalytic activity">
    <reaction evidence="24">
        <text>L-glutaminyl-[protein] + L-lysyl-[protein] = [protein]-L-lysyl-N(6)-5-L-glutamyl-[protein] + NH4(+)</text>
        <dbReference type="Rhea" id="RHEA:54816"/>
        <dbReference type="Rhea" id="RHEA-COMP:9752"/>
        <dbReference type="Rhea" id="RHEA-COMP:10207"/>
        <dbReference type="Rhea" id="RHEA-COMP:14005"/>
        <dbReference type="ChEBI" id="CHEBI:28938"/>
        <dbReference type="ChEBI" id="CHEBI:29969"/>
        <dbReference type="ChEBI" id="CHEBI:30011"/>
        <dbReference type="ChEBI" id="CHEBI:138370"/>
        <dbReference type="EC" id="2.3.2.13"/>
    </reaction>
    <physiologicalReaction direction="left-to-right" evidence="24">
        <dbReference type="Rhea" id="RHEA:54817"/>
    </physiologicalReaction>
</comment>
<comment type="catalytic activity">
    <reaction evidence="37">
        <text>L-glutaminyl-[protein] + (R)-noradrenaline = 5-(R)-noradrenalinyl-L-glutamyl-[protein] + NH4(+)</text>
        <dbReference type="Rhea" id="RHEA:66560"/>
        <dbReference type="Rhea" id="RHEA-COMP:10207"/>
        <dbReference type="Rhea" id="RHEA-COMP:17054"/>
        <dbReference type="ChEBI" id="CHEBI:28938"/>
        <dbReference type="ChEBI" id="CHEBI:30011"/>
        <dbReference type="ChEBI" id="CHEBI:72587"/>
        <dbReference type="ChEBI" id="CHEBI:167178"/>
    </reaction>
    <physiologicalReaction direction="left-to-right" evidence="37">
        <dbReference type="Rhea" id="RHEA:66561"/>
    </physiologicalReaction>
</comment>
<keyword evidence="13" id="KW-0808">Transferase</keyword>
<dbReference type="GO" id="GO:0003810">
    <property type="term" value="F:protein-glutamine gamma-glutamyltransferase activity"/>
    <property type="evidence" value="ECO:0007669"/>
    <property type="project" value="UniProtKB-EC"/>
</dbReference>
<evidence type="ECO:0000256" key="32">
    <source>
        <dbReference type="ARBA" id="ARBA00042912"/>
    </source>
</evidence>
<evidence type="ECO:0000256" key="6">
    <source>
        <dbReference type="ARBA" id="ARBA00004514"/>
    </source>
</evidence>
<feature type="domain" description="Transglutaminase-like" evidence="41">
    <location>
        <begin position="270"/>
        <end position="363"/>
    </location>
</feature>
<dbReference type="SUPFAM" id="SSF49309">
    <property type="entry name" value="Transglutaminase, two C-terminal domains"/>
    <property type="match status" value="1"/>
</dbReference>
<evidence type="ECO:0000256" key="10">
    <source>
        <dbReference type="ARBA" id="ARBA00022525"/>
    </source>
</evidence>
<dbReference type="InterPro" id="IPR013808">
    <property type="entry name" value="Transglutaminase_AS"/>
</dbReference>
<evidence type="ECO:0000256" key="13">
    <source>
        <dbReference type="ARBA" id="ARBA00022679"/>
    </source>
</evidence>
<dbReference type="InterPro" id="IPR014756">
    <property type="entry name" value="Ig_E-set"/>
</dbReference>
<evidence type="ECO:0000256" key="31">
    <source>
        <dbReference type="ARBA" id="ARBA00042239"/>
    </source>
</evidence>
<accession>A0A8C9SMF5</accession>
<gene>
    <name evidence="42" type="primary">tgm8</name>
</gene>
<evidence type="ECO:0000256" key="37">
    <source>
        <dbReference type="ARBA" id="ARBA00048230"/>
    </source>
</evidence>
<evidence type="ECO:0000256" key="5">
    <source>
        <dbReference type="ARBA" id="ARBA00004498"/>
    </source>
</evidence>
<keyword evidence="20" id="KW-0539">Nucleus</keyword>
<evidence type="ECO:0000256" key="11">
    <source>
        <dbReference type="ARBA" id="ARBA00022530"/>
    </source>
</evidence>
<evidence type="ECO:0000256" key="33">
    <source>
        <dbReference type="ARBA" id="ARBA00043104"/>
    </source>
</evidence>
<dbReference type="EC" id="3.5.1.44" evidence="25"/>
<reference evidence="42 43" key="1">
    <citation type="submission" date="2019-04" db="EMBL/GenBank/DDBJ databases">
        <authorList>
            <consortium name="Wellcome Sanger Institute Data Sharing"/>
        </authorList>
    </citation>
    <scope>NUCLEOTIDE SEQUENCE [LARGE SCALE GENOMIC DNA]</scope>
</reference>
<dbReference type="InterPro" id="IPR038765">
    <property type="entry name" value="Papain-like_cys_pep_sf"/>
</dbReference>
<dbReference type="GO" id="GO:0005829">
    <property type="term" value="C:cytosol"/>
    <property type="evidence" value="ECO:0007669"/>
    <property type="project" value="UniProtKB-SubCell"/>
</dbReference>
<evidence type="ECO:0000256" key="7">
    <source>
        <dbReference type="ARBA" id="ARBA00005968"/>
    </source>
</evidence>
<dbReference type="SMART" id="SM00460">
    <property type="entry name" value="TGc"/>
    <property type="match status" value="1"/>
</dbReference>
<keyword evidence="43" id="KW-1185">Reference proteome</keyword>
<keyword evidence="21" id="KW-0012">Acyltransferase</keyword>
<dbReference type="InterPro" id="IPR001102">
    <property type="entry name" value="Transglutaminase_N"/>
</dbReference>
<evidence type="ECO:0000313" key="43">
    <source>
        <dbReference type="Proteomes" id="UP000694397"/>
    </source>
</evidence>
<evidence type="ECO:0000256" key="35">
    <source>
        <dbReference type="ARBA" id="ARBA00047868"/>
    </source>
</evidence>
<dbReference type="Gene3D" id="3.90.260.10">
    <property type="entry name" value="Transglutaminase-like"/>
    <property type="match status" value="1"/>
</dbReference>
<protein>
    <recommendedName>
        <fullName evidence="26">Protein-glutamine gamma-glutamyltransferase 2</fullName>
        <ecNumber evidence="22">2.3.2.13</ecNumber>
        <ecNumber evidence="25">3.5.1.44</ecNumber>
    </recommendedName>
    <alternativeName>
        <fullName evidence="29">Isopeptidase TGM2</fullName>
    </alternativeName>
    <alternativeName>
        <fullName evidence="31">Protein-glutamine deamidase TGM2</fullName>
    </alternativeName>
    <alternativeName>
        <fullName evidence="30">Protein-glutamine dopaminyltransferase TGM2</fullName>
    </alternativeName>
    <alternativeName>
        <fullName evidence="33">Protein-glutamine histaminyltransferase TGM2</fullName>
    </alternativeName>
    <alternativeName>
        <fullName evidence="34">Protein-glutamine noradrenalinyltransferase TGM2</fullName>
    </alternativeName>
    <alternativeName>
        <fullName evidence="32">Protein-glutamine serotonyltransferase TGM2</fullName>
    </alternativeName>
    <alternativeName>
        <fullName evidence="28">Tissue transglutaminase</fullName>
    </alternativeName>
    <alternativeName>
        <fullName evidence="27">Transglutaminase-2</fullName>
    </alternativeName>
</protein>
<dbReference type="GO" id="GO:0005525">
    <property type="term" value="F:GTP binding"/>
    <property type="evidence" value="ECO:0007669"/>
    <property type="project" value="UniProtKB-KW"/>
</dbReference>
<evidence type="ECO:0000256" key="24">
    <source>
        <dbReference type="ARBA" id="ARBA00036876"/>
    </source>
</evidence>
<comment type="catalytic activity">
    <reaction evidence="38">
        <text>L-glutaminyl-[protein] + dopamine = 5-dopaminyl-L-glutamyl-[protein] + NH4(+)</text>
        <dbReference type="Rhea" id="RHEA:66556"/>
        <dbReference type="Rhea" id="RHEA-COMP:10207"/>
        <dbReference type="Rhea" id="RHEA-COMP:17053"/>
        <dbReference type="ChEBI" id="CHEBI:28938"/>
        <dbReference type="ChEBI" id="CHEBI:30011"/>
        <dbReference type="ChEBI" id="CHEBI:59905"/>
        <dbReference type="ChEBI" id="CHEBI:167175"/>
    </reaction>
    <physiologicalReaction direction="left-to-right" evidence="38">
        <dbReference type="Rhea" id="RHEA:66557"/>
    </physiologicalReaction>
</comment>
<comment type="cofactor">
    <cofactor evidence="40">
        <name>Ca(2+)</name>
        <dbReference type="ChEBI" id="CHEBI:29108"/>
    </cofactor>
    <text evidence="40">Binds 1 Ca(2+) ion per subunit.</text>
</comment>
<dbReference type="Ensembl" id="ENSSFOT00015066028.1">
    <property type="protein sequence ID" value="ENSSFOP00015039784.1"/>
    <property type="gene ID" value="ENSSFOG00015012186.2"/>
</dbReference>
<dbReference type="Pfam" id="PF01841">
    <property type="entry name" value="Transglut_core"/>
    <property type="match status" value="1"/>
</dbReference>
<dbReference type="GO" id="GO:0005886">
    <property type="term" value="C:plasma membrane"/>
    <property type="evidence" value="ECO:0007669"/>
    <property type="project" value="UniProtKB-SubCell"/>
</dbReference>
<keyword evidence="17" id="KW-0496">Mitochondrion</keyword>
<reference evidence="42" key="3">
    <citation type="submission" date="2025-09" db="UniProtKB">
        <authorList>
            <consortium name="Ensembl"/>
        </authorList>
    </citation>
    <scope>IDENTIFICATION</scope>
</reference>
<dbReference type="InterPro" id="IPR013783">
    <property type="entry name" value="Ig-like_fold"/>
</dbReference>
<dbReference type="InterPro" id="IPR002931">
    <property type="entry name" value="Transglutaminase-like"/>
</dbReference>
<dbReference type="GO" id="GO:0007399">
    <property type="term" value="P:nervous system development"/>
    <property type="evidence" value="ECO:0007669"/>
    <property type="project" value="UniProtKB-ARBA"/>
</dbReference>
<keyword evidence="19" id="KW-0472">Membrane</keyword>
<evidence type="ECO:0000256" key="15">
    <source>
        <dbReference type="ARBA" id="ARBA00022741"/>
    </source>
</evidence>
<keyword evidence="8" id="KW-0158">Chromosome</keyword>
<dbReference type="OrthoDB" id="437511at2759"/>
<evidence type="ECO:0000256" key="14">
    <source>
        <dbReference type="ARBA" id="ARBA00022723"/>
    </source>
</evidence>
<dbReference type="PROSITE" id="PS00547">
    <property type="entry name" value="TRANSGLUTAMINASES"/>
    <property type="match status" value="1"/>
</dbReference>
<dbReference type="Gene3D" id="2.60.40.10">
    <property type="entry name" value="Immunoglobulins"/>
    <property type="match status" value="2"/>
</dbReference>
<comment type="similarity">
    <text evidence="7">Belongs to the transglutaminase superfamily. Transglutaminase family.</text>
</comment>
<comment type="subcellular location">
    <subcellularLocation>
        <location evidence="3">Cell membrane</location>
    </subcellularLocation>
    <subcellularLocation>
        <location evidence="4">Chromosome</location>
    </subcellularLocation>
    <subcellularLocation>
        <location evidence="6">Cytoplasm</location>
        <location evidence="6">Cytosol</location>
    </subcellularLocation>
    <subcellularLocation>
        <location evidence="2">Mitochondrion</location>
    </subcellularLocation>
    <subcellularLocation>
        <location evidence="1">Nucleus</location>
    </subcellularLocation>
    <subcellularLocation>
        <location evidence="5">Secreted</location>
        <location evidence="5">Extracellular space</location>
        <location evidence="5">Extracellular matrix</location>
    </subcellularLocation>
</comment>
<feature type="active site" evidence="39">
    <location>
        <position position="278"/>
    </location>
</feature>
<evidence type="ECO:0000256" key="3">
    <source>
        <dbReference type="ARBA" id="ARBA00004236"/>
    </source>
</evidence>
<feature type="binding site" evidence="40">
    <location>
        <position position="402"/>
    </location>
    <ligand>
        <name>Ca(2+)</name>
        <dbReference type="ChEBI" id="CHEBI:29108"/>
    </ligand>
</feature>
<dbReference type="InterPro" id="IPR036985">
    <property type="entry name" value="Transglutaminase-like_sf"/>
</dbReference>
<evidence type="ECO:0000256" key="1">
    <source>
        <dbReference type="ARBA" id="ARBA00004123"/>
    </source>
</evidence>
<keyword evidence="12" id="KW-0645">Protease</keyword>
<dbReference type="InterPro" id="IPR023608">
    <property type="entry name" value="Transglutaminase_animal"/>
</dbReference>
<feature type="active site" evidence="39">
    <location>
        <position position="335"/>
    </location>
</feature>
<evidence type="ECO:0000256" key="22">
    <source>
        <dbReference type="ARBA" id="ARBA00024222"/>
    </source>
</evidence>
<dbReference type="GO" id="GO:0005694">
    <property type="term" value="C:chromosome"/>
    <property type="evidence" value="ECO:0007669"/>
    <property type="project" value="UniProtKB-SubCell"/>
</dbReference>
<dbReference type="InterPro" id="IPR036238">
    <property type="entry name" value="Transglutaminase_C_sf"/>
</dbReference>
<dbReference type="SUPFAM" id="SSF81296">
    <property type="entry name" value="E set domains"/>
    <property type="match status" value="1"/>
</dbReference>
<dbReference type="AlphaFoldDB" id="A0A8C9SMF5"/>
<dbReference type="GO" id="GO:0005634">
    <property type="term" value="C:nucleus"/>
    <property type="evidence" value="ECO:0007669"/>
    <property type="project" value="UniProtKB-SubCell"/>
</dbReference>
<dbReference type="Proteomes" id="UP000694397">
    <property type="component" value="Chromosome 22"/>
</dbReference>
<evidence type="ECO:0000313" key="42">
    <source>
        <dbReference type="Ensembl" id="ENSSFOP00015039784.1"/>
    </source>
</evidence>
<dbReference type="GeneTree" id="ENSGT01050000244866"/>
<feature type="binding site" evidence="40">
    <location>
        <position position="454"/>
    </location>
    <ligand>
        <name>Ca(2+)</name>
        <dbReference type="ChEBI" id="CHEBI:29108"/>
    </ligand>
</feature>
<evidence type="ECO:0000256" key="23">
    <source>
        <dbReference type="ARBA" id="ARBA00036377"/>
    </source>
</evidence>
<dbReference type="SUPFAM" id="SSF54001">
    <property type="entry name" value="Cysteine proteinases"/>
    <property type="match status" value="1"/>
</dbReference>
<dbReference type="EC" id="2.3.2.13" evidence="22"/>
<evidence type="ECO:0000256" key="16">
    <source>
        <dbReference type="ARBA" id="ARBA00022837"/>
    </source>
</evidence>
<evidence type="ECO:0000259" key="41">
    <source>
        <dbReference type="SMART" id="SM00460"/>
    </source>
</evidence>
<dbReference type="InterPro" id="IPR050779">
    <property type="entry name" value="Transglutaminase"/>
</dbReference>
<keyword evidence="16 40" id="KW-0106">Calcium</keyword>
<name>A0A8C9SMF5_SCLFO</name>
<keyword evidence="18" id="KW-0342">GTP-binding</keyword>
<comment type="catalytic activity">
    <reaction evidence="35">
        <text>L-glutaminyl-[protein] + H2O = L-glutamyl-[protein] + NH4(+)</text>
        <dbReference type="Rhea" id="RHEA:16441"/>
        <dbReference type="Rhea" id="RHEA-COMP:10207"/>
        <dbReference type="Rhea" id="RHEA-COMP:10208"/>
        <dbReference type="ChEBI" id="CHEBI:15377"/>
        <dbReference type="ChEBI" id="CHEBI:28938"/>
        <dbReference type="ChEBI" id="CHEBI:29973"/>
        <dbReference type="ChEBI" id="CHEBI:30011"/>
        <dbReference type="EC" id="3.5.1.44"/>
    </reaction>
    <physiologicalReaction direction="left-to-right" evidence="35">
        <dbReference type="Rhea" id="RHEA:16442"/>
    </physiologicalReaction>
</comment>
<feature type="binding site" evidence="40">
    <location>
        <position position="400"/>
    </location>
    <ligand>
        <name>Ca(2+)</name>
        <dbReference type="ChEBI" id="CHEBI:29108"/>
    </ligand>
</feature>
<evidence type="ECO:0000256" key="20">
    <source>
        <dbReference type="ARBA" id="ARBA00023242"/>
    </source>
</evidence>
<keyword evidence="9" id="KW-1003">Cell membrane</keyword>
<reference evidence="42" key="2">
    <citation type="submission" date="2025-08" db="UniProtKB">
        <authorList>
            <consortium name="Ensembl"/>
        </authorList>
    </citation>
    <scope>IDENTIFICATION</scope>
</reference>
<evidence type="ECO:0000256" key="19">
    <source>
        <dbReference type="ARBA" id="ARBA00023136"/>
    </source>
</evidence>